<dbReference type="InterPro" id="IPR019570">
    <property type="entry name" value="Connexin_CCC"/>
</dbReference>
<evidence type="ECO:0000256" key="2">
    <source>
        <dbReference type="ARBA" id="ARBA00022475"/>
    </source>
</evidence>
<reference evidence="10 11" key="1">
    <citation type="submission" date="2024-02" db="EMBL/GenBank/DDBJ databases">
        <authorList>
            <person name="Daric V."/>
            <person name="Darras S."/>
        </authorList>
    </citation>
    <scope>NUCLEOTIDE SEQUENCE [LARGE SCALE GENOMIC DNA]</scope>
</reference>
<dbReference type="Gene3D" id="1.20.1440.80">
    <property type="entry name" value="Gap junction channel protein cysteine-rich domain"/>
    <property type="match status" value="1"/>
</dbReference>
<feature type="domain" description="Connexin cysteine-rich" evidence="9">
    <location>
        <begin position="176"/>
        <end position="274"/>
    </location>
</feature>
<dbReference type="InterPro" id="IPR013092">
    <property type="entry name" value="Connexin_N"/>
</dbReference>
<dbReference type="PRINTS" id="PR00206">
    <property type="entry name" value="CONNEXIN"/>
</dbReference>
<dbReference type="InterPro" id="IPR038359">
    <property type="entry name" value="Connexin_N_sf"/>
</dbReference>
<feature type="transmembrane region" description="Helical" evidence="7">
    <location>
        <begin position="255"/>
        <end position="276"/>
    </location>
</feature>
<feature type="transmembrane region" description="Helical" evidence="7">
    <location>
        <begin position="165"/>
        <end position="188"/>
    </location>
</feature>
<dbReference type="SMART" id="SM00037">
    <property type="entry name" value="CNX"/>
    <property type="match status" value="1"/>
</dbReference>
<feature type="domain" description="Connexin N-terminal" evidence="8">
    <location>
        <begin position="47"/>
        <end position="80"/>
    </location>
</feature>
<keyword evidence="11" id="KW-1185">Reference proteome</keyword>
<feature type="transmembrane region" description="Helical" evidence="7">
    <location>
        <begin position="20"/>
        <end position="44"/>
    </location>
</feature>
<dbReference type="Pfam" id="PF00029">
    <property type="entry name" value="Connexin"/>
    <property type="match status" value="2"/>
</dbReference>
<evidence type="ECO:0008006" key="12">
    <source>
        <dbReference type="Google" id="ProtNLM"/>
    </source>
</evidence>
<evidence type="ECO:0000259" key="8">
    <source>
        <dbReference type="SMART" id="SM00037"/>
    </source>
</evidence>
<proteinExistence type="predicted"/>
<feature type="region of interest" description="Disordered" evidence="6">
    <location>
        <begin position="111"/>
        <end position="143"/>
    </location>
</feature>
<evidence type="ECO:0000256" key="7">
    <source>
        <dbReference type="SAM" id="Phobius"/>
    </source>
</evidence>
<gene>
    <name evidence="10" type="ORF">CVLEPA_LOCUS15317</name>
</gene>
<keyword evidence="2" id="KW-1003">Cell membrane</keyword>
<dbReference type="SMART" id="SM01089">
    <property type="entry name" value="Connexin_CCC"/>
    <property type="match status" value="1"/>
</dbReference>
<dbReference type="PANTHER" id="PTHR11984">
    <property type="entry name" value="CONNEXIN"/>
    <property type="match status" value="1"/>
</dbReference>
<evidence type="ECO:0000256" key="1">
    <source>
        <dbReference type="ARBA" id="ARBA00004651"/>
    </source>
</evidence>
<organism evidence="10 11">
    <name type="scientific">Clavelina lepadiformis</name>
    <name type="common">Light-bulb sea squirt</name>
    <name type="synonym">Ascidia lepadiformis</name>
    <dbReference type="NCBI Taxonomy" id="159417"/>
    <lineage>
        <taxon>Eukaryota</taxon>
        <taxon>Metazoa</taxon>
        <taxon>Chordata</taxon>
        <taxon>Tunicata</taxon>
        <taxon>Ascidiacea</taxon>
        <taxon>Aplousobranchia</taxon>
        <taxon>Clavelinidae</taxon>
        <taxon>Clavelina</taxon>
    </lineage>
</organism>
<evidence type="ECO:0000256" key="5">
    <source>
        <dbReference type="ARBA" id="ARBA00023136"/>
    </source>
</evidence>
<sequence length="338" mass="39693">MICVKRMLNILAKFSQQASLYTGLAGKIWYILVYIFRVIIVVSIGDAVYRDEQSEFKCSTHIVGCENVCYDQFSKLPHLRFWAFQLLALNTPVIFFHFYALYERGEQENRRRNGSSRSFSRKYQPVGRASDKSRKISGPPKPRRKIVATEYGSMEIYKTANTEQVYFITTIFRVLIELLFLCFAYQLFSFPTDPAAQQVPFDLSYIFWPTVPQFYACYGEYVSRACGQHLALQGAGGYVPCWVSRPWEKTIFLRYMNWLSIICFFLALIETIYIASKIRIRRRRKRILRYKNFAETKLCALKRSLPSDYSLTSEKKPGSYKRISRVKYKPSYVKYKSK</sequence>
<evidence type="ECO:0000259" key="9">
    <source>
        <dbReference type="SMART" id="SM01089"/>
    </source>
</evidence>
<dbReference type="PANTHER" id="PTHR11984:SF53">
    <property type="entry name" value="GAP JUNCTION PROTEIN"/>
    <property type="match status" value="1"/>
</dbReference>
<keyword evidence="4 7" id="KW-1133">Transmembrane helix</keyword>
<evidence type="ECO:0000256" key="6">
    <source>
        <dbReference type="SAM" id="MobiDB-lite"/>
    </source>
</evidence>
<dbReference type="Proteomes" id="UP001642483">
    <property type="component" value="Unassembled WGS sequence"/>
</dbReference>
<name>A0ABP0G2G9_CLALP</name>
<keyword evidence="5 7" id="KW-0472">Membrane</keyword>
<keyword evidence="3 7" id="KW-0812">Transmembrane</keyword>
<comment type="subcellular location">
    <subcellularLocation>
        <location evidence="1">Cell membrane</location>
        <topology evidence="1">Multi-pass membrane protein</topology>
    </subcellularLocation>
</comment>
<evidence type="ECO:0000313" key="11">
    <source>
        <dbReference type="Proteomes" id="UP001642483"/>
    </source>
</evidence>
<accession>A0ABP0G2G9</accession>
<evidence type="ECO:0000313" key="10">
    <source>
        <dbReference type="EMBL" id="CAK8684330.1"/>
    </source>
</evidence>
<dbReference type="InterPro" id="IPR000500">
    <property type="entry name" value="Connexin"/>
</dbReference>
<evidence type="ECO:0000256" key="3">
    <source>
        <dbReference type="ARBA" id="ARBA00022692"/>
    </source>
</evidence>
<feature type="transmembrane region" description="Helical" evidence="7">
    <location>
        <begin position="81"/>
        <end position="102"/>
    </location>
</feature>
<comment type="caution">
    <text evidence="10">The sequence shown here is derived from an EMBL/GenBank/DDBJ whole genome shotgun (WGS) entry which is preliminary data.</text>
</comment>
<dbReference type="EMBL" id="CAWYQH010000097">
    <property type="protein sequence ID" value="CAK8684330.1"/>
    <property type="molecule type" value="Genomic_DNA"/>
</dbReference>
<evidence type="ECO:0000256" key="4">
    <source>
        <dbReference type="ARBA" id="ARBA00022989"/>
    </source>
</evidence>
<protein>
    <recommendedName>
        <fullName evidence="12">Gap junction protein</fullName>
    </recommendedName>
</protein>